<evidence type="ECO:0000256" key="1">
    <source>
        <dbReference type="SAM" id="MobiDB-lite"/>
    </source>
</evidence>
<reference evidence="3 4" key="1">
    <citation type="submission" date="2019-11" db="EMBL/GenBank/DDBJ databases">
        <title>Draft genome sequence of Blautia luti DSM 14534T, isolated from human stool.</title>
        <authorList>
            <person name="Ortiz R."/>
            <person name="Melis-Arcos F."/>
            <person name="Covarrubias P."/>
            <person name="Cardenas J.P."/>
            <person name="Perez-Donoso J."/>
            <person name="Almonacid D."/>
        </authorList>
    </citation>
    <scope>NUCLEOTIDE SEQUENCE [LARGE SCALE GENOMIC DNA]</scope>
    <source>
        <strain evidence="3 4">DSM 14534</strain>
    </source>
</reference>
<proteinExistence type="predicted"/>
<feature type="region of interest" description="Disordered" evidence="1">
    <location>
        <begin position="52"/>
        <end position="117"/>
    </location>
</feature>
<feature type="compositionally biased region" description="Polar residues" evidence="1">
    <location>
        <begin position="65"/>
        <end position="110"/>
    </location>
</feature>
<keyword evidence="2" id="KW-1133">Transmembrane helix</keyword>
<evidence type="ECO:0000313" key="4">
    <source>
        <dbReference type="Proteomes" id="UP000437824"/>
    </source>
</evidence>
<sequence>MGKRCQVCDGPVVNGRCKYCGMPYRNDAVMYHLNEDRSEHYRHASEKVRKAMKENEIPLPDRTAKSTAKGKNTSRSMVPNTAKKSVSSAGQSRAVAGTQTVRTYTGKTQTSAQKSSKPAKKSRISTIFWVVFAGAVALYSFVPDSLDVDSVIEKVADHLGLTDADSESVTEEESQELTGQDELDEYECTLIDTDIGTYVVGETGTEDDEILMPGEYIAEAGWEAVALEITEADTGKEKTLTFDKAKQQVDLELHTGDELKVISLDDQYNYFAMYQIQQYDE</sequence>
<comment type="caution">
    <text evidence="3">The sequence shown here is derived from an EMBL/GenBank/DDBJ whole genome shotgun (WGS) entry which is preliminary data.</text>
</comment>
<organism evidence="3 4">
    <name type="scientific">Blautia luti DSM 14534 = JCM 17040</name>
    <dbReference type="NCBI Taxonomy" id="649762"/>
    <lineage>
        <taxon>Bacteria</taxon>
        <taxon>Bacillati</taxon>
        <taxon>Bacillota</taxon>
        <taxon>Clostridia</taxon>
        <taxon>Lachnospirales</taxon>
        <taxon>Lachnospiraceae</taxon>
        <taxon>Blautia</taxon>
    </lineage>
</organism>
<evidence type="ECO:0000313" key="3">
    <source>
        <dbReference type="EMBL" id="MTD60096.1"/>
    </source>
</evidence>
<dbReference type="RefSeq" id="WP_154779609.1">
    <property type="nucleotide sequence ID" value="NZ_WMBC01000001.1"/>
</dbReference>
<evidence type="ECO:0000256" key="2">
    <source>
        <dbReference type="SAM" id="Phobius"/>
    </source>
</evidence>
<keyword evidence="2" id="KW-0812">Transmembrane</keyword>
<accession>A0A844GDK6</accession>
<feature type="transmembrane region" description="Helical" evidence="2">
    <location>
        <begin position="124"/>
        <end position="142"/>
    </location>
</feature>
<dbReference type="Proteomes" id="UP000437824">
    <property type="component" value="Unassembled WGS sequence"/>
</dbReference>
<dbReference type="EMBL" id="WMBC01000001">
    <property type="protein sequence ID" value="MTD60096.1"/>
    <property type="molecule type" value="Genomic_DNA"/>
</dbReference>
<gene>
    <name evidence="3" type="ORF">GKZ57_02155</name>
</gene>
<protein>
    <submittedName>
        <fullName evidence="3">Uncharacterized protein</fullName>
    </submittedName>
</protein>
<keyword evidence="2" id="KW-0472">Membrane</keyword>
<dbReference type="AlphaFoldDB" id="A0A844GDK6"/>
<name>A0A844GDK6_9FIRM</name>